<evidence type="ECO:0000256" key="4">
    <source>
        <dbReference type="ARBA" id="ARBA00022692"/>
    </source>
</evidence>
<evidence type="ECO:0000256" key="3">
    <source>
        <dbReference type="ARBA" id="ARBA00022475"/>
    </source>
</evidence>
<comment type="caution">
    <text evidence="11">The sequence shown here is derived from an EMBL/GenBank/DDBJ whole genome shotgun (WGS) entry which is preliminary data.</text>
</comment>
<evidence type="ECO:0000256" key="2">
    <source>
        <dbReference type="ARBA" id="ARBA00022448"/>
    </source>
</evidence>
<keyword evidence="3" id="KW-1003">Cell membrane</keyword>
<protein>
    <submittedName>
        <fullName evidence="11">MotA/TolQ/ExbB proton channel family protein</fullName>
    </submittedName>
</protein>
<evidence type="ECO:0000313" key="11">
    <source>
        <dbReference type="EMBL" id="KIG13591.1"/>
    </source>
</evidence>
<dbReference type="Proteomes" id="UP000031599">
    <property type="component" value="Unassembled WGS sequence"/>
</dbReference>
<keyword evidence="5 8" id="KW-0653">Protein transport</keyword>
<feature type="transmembrane region" description="Helical" evidence="9">
    <location>
        <begin position="171"/>
        <end position="192"/>
    </location>
</feature>
<feature type="transmembrane region" description="Helical" evidence="9">
    <location>
        <begin position="12"/>
        <end position="35"/>
    </location>
</feature>
<dbReference type="Pfam" id="PF01618">
    <property type="entry name" value="MotA_ExbB"/>
    <property type="match status" value="1"/>
</dbReference>
<feature type="domain" description="MotA/TolQ/ExbB proton channel" evidence="10">
    <location>
        <begin position="97"/>
        <end position="204"/>
    </location>
</feature>
<dbReference type="InterPro" id="IPR050790">
    <property type="entry name" value="ExbB/TolQ_transport"/>
</dbReference>
<keyword evidence="4 9" id="KW-0812">Transmembrane</keyword>
<evidence type="ECO:0000256" key="1">
    <source>
        <dbReference type="ARBA" id="ARBA00004651"/>
    </source>
</evidence>
<dbReference type="PANTHER" id="PTHR30625">
    <property type="entry name" value="PROTEIN TOLQ"/>
    <property type="match status" value="1"/>
</dbReference>
<evidence type="ECO:0000313" key="12">
    <source>
        <dbReference type="Proteomes" id="UP000031599"/>
    </source>
</evidence>
<comment type="subcellular location">
    <subcellularLocation>
        <location evidence="1">Cell membrane</location>
        <topology evidence="1">Multi-pass membrane protein</topology>
    </subcellularLocation>
    <subcellularLocation>
        <location evidence="8">Membrane</location>
        <topology evidence="8">Multi-pass membrane protein</topology>
    </subcellularLocation>
</comment>
<keyword evidence="2 8" id="KW-0813">Transport</keyword>
<dbReference type="GO" id="GO:0017038">
    <property type="term" value="P:protein import"/>
    <property type="evidence" value="ECO:0007669"/>
    <property type="project" value="TreeGrafter"/>
</dbReference>
<evidence type="ECO:0000256" key="7">
    <source>
        <dbReference type="ARBA" id="ARBA00023136"/>
    </source>
</evidence>
<gene>
    <name evidence="11" type="ORF">DB30_07922</name>
</gene>
<reference evidence="11 12" key="1">
    <citation type="submission" date="2014-12" db="EMBL/GenBank/DDBJ databases">
        <title>Genome assembly of Enhygromyxa salina DSM 15201.</title>
        <authorList>
            <person name="Sharma G."/>
            <person name="Subramanian S."/>
        </authorList>
    </citation>
    <scope>NUCLEOTIDE SEQUENCE [LARGE SCALE GENOMIC DNA]</scope>
    <source>
        <strain evidence="11 12">DSM 15201</strain>
    </source>
</reference>
<feature type="transmembrane region" description="Helical" evidence="9">
    <location>
        <begin position="126"/>
        <end position="151"/>
    </location>
</feature>
<evidence type="ECO:0000256" key="6">
    <source>
        <dbReference type="ARBA" id="ARBA00022989"/>
    </source>
</evidence>
<accession>A0A0C2CQY5</accession>
<dbReference type="AlphaFoldDB" id="A0A0C2CQY5"/>
<dbReference type="InterPro" id="IPR002898">
    <property type="entry name" value="MotA_ExbB_proton_chnl"/>
</dbReference>
<evidence type="ECO:0000256" key="9">
    <source>
        <dbReference type="SAM" id="Phobius"/>
    </source>
</evidence>
<proteinExistence type="inferred from homology"/>
<evidence type="ECO:0000256" key="8">
    <source>
        <dbReference type="RuleBase" id="RU004057"/>
    </source>
</evidence>
<sequence length="222" mass="23306">MDLNILHIWETMSLLSKIVAITLVIMGLGSAYVTIERVLVLRKAFAGSAVFAKVSRPLLDDLDLASLADLAKGKEYEKAPLAKLTSMGLGAYKRHAGASERLELARRDLERRLDELGAQARAGMGFLASVGSTAPFIGLFGTVIGIIVAFQGIAAAGGGGIEAVSAGIAEALIVTAMGLAVAITSVLIFNYLSARFDKLDMAMQHAAGELLDHLEAHDGRSA</sequence>
<keyword evidence="7 9" id="KW-0472">Membrane</keyword>
<keyword evidence="6 9" id="KW-1133">Transmembrane helix</keyword>
<evidence type="ECO:0000259" key="10">
    <source>
        <dbReference type="Pfam" id="PF01618"/>
    </source>
</evidence>
<dbReference type="PANTHER" id="PTHR30625:SF15">
    <property type="entry name" value="BIOPOLYMER TRANSPORT PROTEIN EXBB"/>
    <property type="match status" value="1"/>
</dbReference>
<name>A0A0C2CQY5_9BACT</name>
<dbReference type="GO" id="GO:0005886">
    <property type="term" value="C:plasma membrane"/>
    <property type="evidence" value="ECO:0007669"/>
    <property type="project" value="UniProtKB-SubCell"/>
</dbReference>
<comment type="similarity">
    <text evidence="8">Belongs to the exbB/tolQ family.</text>
</comment>
<organism evidence="11 12">
    <name type="scientific">Enhygromyxa salina</name>
    <dbReference type="NCBI Taxonomy" id="215803"/>
    <lineage>
        <taxon>Bacteria</taxon>
        <taxon>Pseudomonadati</taxon>
        <taxon>Myxococcota</taxon>
        <taxon>Polyangia</taxon>
        <taxon>Nannocystales</taxon>
        <taxon>Nannocystaceae</taxon>
        <taxon>Enhygromyxa</taxon>
    </lineage>
</organism>
<dbReference type="EMBL" id="JMCC02000091">
    <property type="protein sequence ID" value="KIG13591.1"/>
    <property type="molecule type" value="Genomic_DNA"/>
</dbReference>
<evidence type="ECO:0000256" key="5">
    <source>
        <dbReference type="ARBA" id="ARBA00022927"/>
    </source>
</evidence>